<name>A0A2P5K7Y6_9BURK</name>
<dbReference type="Proteomes" id="UP000243096">
    <property type="component" value="Unassembled WGS sequence"/>
</dbReference>
<sequence>MVTSEPSGLLEVIGKGNKQCDQCIDALHAHWRDRGWHVQGVERRGATKIVGVRASLGER</sequence>
<evidence type="ECO:0000313" key="1">
    <source>
        <dbReference type="EMBL" id="PPB82067.1"/>
    </source>
</evidence>
<accession>A0A2P5K7Y6</accession>
<gene>
    <name evidence="1" type="ORF">B0O95_11434</name>
</gene>
<proteinExistence type="predicted"/>
<dbReference type="RefSeq" id="WP_104078261.1">
    <property type="nucleotide sequence ID" value="NZ_CP062169.1"/>
</dbReference>
<keyword evidence="2" id="KW-1185">Reference proteome</keyword>
<organism evidence="1 2">
    <name type="scientific">Mycetohabitans endofungorum</name>
    <dbReference type="NCBI Taxonomy" id="417203"/>
    <lineage>
        <taxon>Bacteria</taxon>
        <taxon>Pseudomonadati</taxon>
        <taxon>Pseudomonadota</taxon>
        <taxon>Betaproteobacteria</taxon>
        <taxon>Burkholderiales</taxon>
        <taxon>Burkholderiaceae</taxon>
        <taxon>Mycetohabitans</taxon>
    </lineage>
</organism>
<protein>
    <submittedName>
        <fullName evidence="1">Uncharacterized protein</fullName>
    </submittedName>
</protein>
<comment type="caution">
    <text evidence="1">The sequence shown here is derived from an EMBL/GenBank/DDBJ whole genome shotgun (WGS) entry which is preliminary data.</text>
</comment>
<evidence type="ECO:0000313" key="2">
    <source>
        <dbReference type="Proteomes" id="UP000243096"/>
    </source>
</evidence>
<reference evidence="1 2" key="1">
    <citation type="submission" date="2018-01" db="EMBL/GenBank/DDBJ databases">
        <title>Genomic Encyclopedia of Type Strains, Phase III (KMG-III): the genomes of soil and plant-associated and newly described type strains.</title>
        <authorList>
            <person name="Whitman W."/>
        </authorList>
    </citation>
    <scope>NUCLEOTIDE SEQUENCE [LARGE SCALE GENOMIC DNA]</scope>
    <source>
        <strain evidence="1 2">HKI456</strain>
    </source>
</reference>
<dbReference type="EMBL" id="PRDW01000014">
    <property type="protein sequence ID" value="PPB82067.1"/>
    <property type="molecule type" value="Genomic_DNA"/>
</dbReference>
<dbReference type="AlphaFoldDB" id="A0A2P5K7Y6"/>